<dbReference type="STRING" id="44941.A0A397VPX2"/>
<dbReference type="PANTHER" id="PTHR46093:SF18">
    <property type="entry name" value="FIBRONECTIN TYPE-III DOMAIN-CONTAINING PROTEIN"/>
    <property type="match status" value="1"/>
</dbReference>
<dbReference type="OrthoDB" id="2363417at2759"/>
<feature type="signal peptide" evidence="4">
    <location>
        <begin position="1"/>
        <end position="18"/>
    </location>
</feature>
<evidence type="ECO:0000259" key="5">
    <source>
        <dbReference type="Pfam" id="PF24981"/>
    </source>
</evidence>
<protein>
    <recommendedName>
        <fullName evidence="5">Attractin/MKLN-like beta-propeller domain-containing protein</fullName>
    </recommendedName>
</protein>
<evidence type="ECO:0000313" key="7">
    <source>
        <dbReference type="Proteomes" id="UP000266673"/>
    </source>
</evidence>
<dbReference type="InterPro" id="IPR015915">
    <property type="entry name" value="Kelch-typ_b-propeller"/>
</dbReference>
<comment type="caution">
    <text evidence="6">The sequence shown here is derived from an EMBL/GenBank/DDBJ whole genome shotgun (WGS) entry which is preliminary data.</text>
</comment>
<sequence length="406" mass="44840">MIFMTLLFILFLLASVTCQFIPDPRQYQTSVLIGTRLFSFGGYTGKPEYTKETVILDLSKPFYTSHPTWSRDTKGTAPMSSEFSTSCLSPIDTSTVYIIGGVSYDEVSSSFVKPSLVYTFNSIDSTWSPFTTSGFTTFDSNMSNVYNDIQAIMRHGLIYIFGGTNTSSPQESNLTTISTIITTMSVLNTKKMTWLFFNFTDTPTPREAYTATLLKNGYIVYIGGTEKPNGASNETSVNMNNIPIFDTDDLTWISMTASGDTVGSRNSHSAVLTNDGKIIIFGGQSGYGFVHVSPDLAILDTNSNPYKWIIPSISTANAPPPLAGHSSILYNNYMVIIFGRQTTVQPIIGTVPLMNNQVYLFDVEKSVWVSYFKSNSSGKCTISYIGIIATIFSLLIVIDWNWLLLL</sequence>
<keyword evidence="2" id="KW-0677">Repeat</keyword>
<organism evidence="6 7">
    <name type="scientific">Gigaspora rosea</name>
    <dbReference type="NCBI Taxonomy" id="44941"/>
    <lineage>
        <taxon>Eukaryota</taxon>
        <taxon>Fungi</taxon>
        <taxon>Fungi incertae sedis</taxon>
        <taxon>Mucoromycota</taxon>
        <taxon>Glomeromycotina</taxon>
        <taxon>Glomeromycetes</taxon>
        <taxon>Diversisporales</taxon>
        <taxon>Gigasporaceae</taxon>
        <taxon>Gigaspora</taxon>
    </lineage>
</organism>
<evidence type="ECO:0000256" key="1">
    <source>
        <dbReference type="ARBA" id="ARBA00022441"/>
    </source>
</evidence>
<dbReference type="SUPFAM" id="SSF117281">
    <property type="entry name" value="Kelch motif"/>
    <property type="match status" value="1"/>
</dbReference>
<dbReference type="AlphaFoldDB" id="A0A397VPX2"/>
<keyword evidence="7" id="KW-1185">Reference proteome</keyword>
<dbReference type="Pfam" id="PF24981">
    <property type="entry name" value="Beta-prop_ATRN-LZTR1"/>
    <property type="match status" value="1"/>
</dbReference>
<reference evidence="6 7" key="1">
    <citation type="submission" date="2018-06" db="EMBL/GenBank/DDBJ databases">
        <title>Comparative genomics reveals the genomic features of Rhizophagus irregularis, R. cerebriforme, R. diaphanum and Gigaspora rosea, and their symbiotic lifestyle signature.</title>
        <authorList>
            <person name="Morin E."/>
            <person name="San Clemente H."/>
            <person name="Chen E.C.H."/>
            <person name="De La Providencia I."/>
            <person name="Hainaut M."/>
            <person name="Kuo A."/>
            <person name="Kohler A."/>
            <person name="Murat C."/>
            <person name="Tang N."/>
            <person name="Roy S."/>
            <person name="Loubradou J."/>
            <person name="Henrissat B."/>
            <person name="Grigoriev I.V."/>
            <person name="Corradi N."/>
            <person name="Roux C."/>
            <person name="Martin F.M."/>
        </authorList>
    </citation>
    <scope>NUCLEOTIDE SEQUENCE [LARGE SCALE GENOMIC DNA]</scope>
    <source>
        <strain evidence="6 7">DAOM 194757</strain>
    </source>
</reference>
<evidence type="ECO:0000256" key="2">
    <source>
        <dbReference type="ARBA" id="ARBA00022737"/>
    </source>
</evidence>
<evidence type="ECO:0000256" key="3">
    <source>
        <dbReference type="SAM" id="Phobius"/>
    </source>
</evidence>
<keyword evidence="3" id="KW-0472">Membrane</keyword>
<dbReference type="InterPro" id="IPR011043">
    <property type="entry name" value="Gal_Oxase/kelch_b-propeller"/>
</dbReference>
<feature type="domain" description="Attractin/MKLN-like beta-propeller" evidence="5">
    <location>
        <begin position="22"/>
        <end position="286"/>
    </location>
</feature>
<dbReference type="EMBL" id="QKWP01000212">
    <property type="protein sequence ID" value="RIB24555.1"/>
    <property type="molecule type" value="Genomic_DNA"/>
</dbReference>
<keyword evidence="4" id="KW-0732">Signal</keyword>
<evidence type="ECO:0000256" key="4">
    <source>
        <dbReference type="SAM" id="SignalP"/>
    </source>
</evidence>
<keyword evidence="3" id="KW-0812">Transmembrane</keyword>
<dbReference type="Proteomes" id="UP000266673">
    <property type="component" value="Unassembled WGS sequence"/>
</dbReference>
<keyword evidence="3" id="KW-1133">Transmembrane helix</keyword>
<proteinExistence type="predicted"/>
<dbReference type="PANTHER" id="PTHR46093">
    <property type="entry name" value="ACYL-COA-BINDING DOMAIN-CONTAINING PROTEIN 5"/>
    <property type="match status" value="1"/>
</dbReference>
<accession>A0A397VPX2</accession>
<dbReference type="InterPro" id="IPR056737">
    <property type="entry name" value="Beta-prop_ATRN-MKLN-like"/>
</dbReference>
<dbReference type="SUPFAM" id="SSF50965">
    <property type="entry name" value="Galactose oxidase, central domain"/>
    <property type="match status" value="1"/>
</dbReference>
<feature type="chain" id="PRO_5017472515" description="Attractin/MKLN-like beta-propeller domain-containing protein" evidence="4">
    <location>
        <begin position="19"/>
        <end position="406"/>
    </location>
</feature>
<keyword evidence="1" id="KW-0880">Kelch repeat</keyword>
<name>A0A397VPX2_9GLOM</name>
<feature type="transmembrane region" description="Helical" evidence="3">
    <location>
        <begin position="382"/>
        <end position="405"/>
    </location>
</feature>
<dbReference type="Gene3D" id="2.120.10.80">
    <property type="entry name" value="Kelch-type beta propeller"/>
    <property type="match status" value="2"/>
</dbReference>
<evidence type="ECO:0000313" key="6">
    <source>
        <dbReference type="EMBL" id="RIB24555.1"/>
    </source>
</evidence>
<gene>
    <name evidence="6" type="ORF">C2G38_2069744</name>
</gene>